<reference evidence="1" key="2">
    <citation type="submission" date="2023-06" db="EMBL/GenBank/DDBJ databases">
        <authorList>
            <person name="Ma L."/>
            <person name="Liu K.-W."/>
            <person name="Li Z."/>
            <person name="Hsiao Y.-Y."/>
            <person name="Qi Y."/>
            <person name="Fu T."/>
            <person name="Tang G."/>
            <person name="Zhang D."/>
            <person name="Sun W.-H."/>
            <person name="Liu D.-K."/>
            <person name="Li Y."/>
            <person name="Chen G.-Z."/>
            <person name="Liu X.-D."/>
            <person name="Liao X.-Y."/>
            <person name="Jiang Y.-T."/>
            <person name="Yu X."/>
            <person name="Hao Y."/>
            <person name="Huang J."/>
            <person name="Zhao X.-W."/>
            <person name="Ke S."/>
            <person name="Chen Y.-Y."/>
            <person name="Wu W.-L."/>
            <person name="Hsu J.-L."/>
            <person name="Lin Y.-F."/>
            <person name="Huang M.-D."/>
            <person name="Li C.-Y."/>
            <person name="Huang L."/>
            <person name="Wang Z.-W."/>
            <person name="Zhao X."/>
            <person name="Zhong W.-Y."/>
            <person name="Peng D.-H."/>
            <person name="Ahmad S."/>
            <person name="Lan S."/>
            <person name="Zhang J.-S."/>
            <person name="Tsai W.-C."/>
            <person name="Van De Peer Y."/>
            <person name="Liu Z.-J."/>
        </authorList>
    </citation>
    <scope>NUCLEOTIDE SEQUENCE</scope>
    <source>
        <strain evidence="1">CP</strain>
        <tissue evidence="1">Leaves</tissue>
    </source>
</reference>
<keyword evidence="2" id="KW-1185">Reference proteome</keyword>
<dbReference type="Proteomes" id="UP001180020">
    <property type="component" value="Unassembled WGS sequence"/>
</dbReference>
<evidence type="ECO:0000313" key="1">
    <source>
        <dbReference type="EMBL" id="KAK1312515.1"/>
    </source>
</evidence>
<sequence length="53" mass="6068">MSESTSPDCQFFEWIDDADDPIVELKFELENHEEIMKKYLKMEVGSNAAGLGE</sequence>
<evidence type="ECO:0000313" key="2">
    <source>
        <dbReference type="Proteomes" id="UP001180020"/>
    </source>
</evidence>
<reference evidence="1" key="1">
    <citation type="journal article" date="2023" name="Nat. Commun.">
        <title>Diploid and tetraploid genomes of Acorus and the evolution of monocots.</title>
        <authorList>
            <person name="Ma L."/>
            <person name="Liu K.W."/>
            <person name="Li Z."/>
            <person name="Hsiao Y.Y."/>
            <person name="Qi Y."/>
            <person name="Fu T."/>
            <person name="Tang G.D."/>
            <person name="Zhang D."/>
            <person name="Sun W.H."/>
            <person name="Liu D.K."/>
            <person name="Li Y."/>
            <person name="Chen G.Z."/>
            <person name="Liu X.D."/>
            <person name="Liao X.Y."/>
            <person name="Jiang Y.T."/>
            <person name="Yu X."/>
            <person name="Hao Y."/>
            <person name="Huang J."/>
            <person name="Zhao X.W."/>
            <person name="Ke S."/>
            <person name="Chen Y.Y."/>
            <person name="Wu W.L."/>
            <person name="Hsu J.L."/>
            <person name="Lin Y.F."/>
            <person name="Huang M.D."/>
            <person name="Li C.Y."/>
            <person name="Huang L."/>
            <person name="Wang Z.W."/>
            <person name="Zhao X."/>
            <person name="Zhong W.Y."/>
            <person name="Peng D.H."/>
            <person name="Ahmad S."/>
            <person name="Lan S."/>
            <person name="Zhang J.S."/>
            <person name="Tsai W.C."/>
            <person name="Van de Peer Y."/>
            <person name="Liu Z.J."/>
        </authorList>
    </citation>
    <scope>NUCLEOTIDE SEQUENCE</scope>
    <source>
        <strain evidence="1">CP</strain>
    </source>
</reference>
<organism evidence="1 2">
    <name type="scientific">Acorus calamus</name>
    <name type="common">Sweet flag</name>
    <dbReference type="NCBI Taxonomy" id="4465"/>
    <lineage>
        <taxon>Eukaryota</taxon>
        <taxon>Viridiplantae</taxon>
        <taxon>Streptophyta</taxon>
        <taxon>Embryophyta</taxon>
        <taxon>Tracheophyta</taxon>
        <taxon>Spermatophyta</taxon>
        <taxon>Magnoliopsida</taxon>
        <taxon>Liliopsida</taxon>
        <taxon>Acoraceae</taxon>
        <taxon>Acorus</taxon>
    </lineage>
</organism>
<accession>A0AAV9EFS7</accession>
<gene>
    <name evidence="1" type="ORF">QJS10_CPA07g00731</name>
</gene>
<dbReference type="AlphaFoldDB" id="A0AAV9EFS7"/>
<name>A0AAV9EFS7_ACOCL</name>
<protein>
    <submittedName>
        <fullName evidence="1">Uncharacterized protein</fullName>
    </submittedName>
</protein>
<proteinExistence type="predicted"/>
<dbReference type="EMBL" id="JAUJYO010000007">
    <property type="protein sequence ID" value="KAK1312515.1"/>
    <property type="molecule type" value="Genomic_DNA"/>
</dbReference>
<comment type="caution">
    <text evidence="1">The sequence shown here is derived from an EMBL/GenBank/DDBJ whole genome shotgun (WGS) entry which is preliminary data.</text>
</comment>